<sequence>ALSAAVQQIEAQRECVGAEDVNGEAPEGEG</sequence>
<accession>A0A2N6VJ93</accession>
<dbReference type="EMBL" id="PNHK01000273">
    <property type="protein sequence ID" value="PMD04205.1"/>
    <property type="molecule type" value="Genomic_DNA"/>
</dbReference>
<comment type="caution">
    <text evidence="1">The sequence shown here is derived from an EMBL/GenBank/DDBJ whole genome shotgun (WGS) entry which is preliminary data.</text>
</comment>
<evidence type="ECO:0000313" key="1">
    <source>
        <dbReference type="EMBL" id="PMD04205.1"/>
    </source>
</evidence>
<organism evidence="1 2">
    <name type="scientific">Brevibacterium paucivorans</name>
    <dbReference type="NCBI Taxonomy" id="170994"/>
    <lineage>
        <taxon>Bacteria</taxon>
        <taxon>Bacillati</taxon>
        <taxon>Actinomycetota</taxon>
        <taxon>Actinomycetes</taxon>
        <taxon>Micrococcales</taxon>
        <taxon>Brevibacteriaceae</taxon>
        <taxon>Brevibacterium</taxon>
    </lineage>
</organism>
<protein>
    <submittedName>
        <fullName evidence="1">DUF3515 domain-containing protein</fullName>
    </submittedName>
</protein>
<gene>
    <name evidence="1" type="ORF">CJ199_13415</name>
</gene>
<dbReference type="AlphaFoldDB" id="A0A2N6VJ93"/>
<name>A0A2N6VJ93_9MICO</name>
<dbReference type="Proteomes" id="UP000235598">
    <property type="component" value="Unassembled WGS sequence"/>
</dbReference>
<proteinExistence type="predicted"/>
<feature type="non-terminal residue" evidence="1">
    <location>
        <position position="1"/>
    </location>
</feature>
<evidence type="ECO:0000313" key="2">
    <source>
        <dbReference type="Proteomes" id="UP000235598"/>
    </source>
</evidence>
<reference evidence="1 2" key="1">
    <citation type="submission" date="2017-09" db="EMBL/GenBank/DDBJ databases">
        <title>Bacterial strain isolated from the female urinary microbiota.</title>
        <authorList>
            <person name="Thomas-White K."/>
            <person name="Kumar N."/>
            <person name="Forster S."/>
            <person name="Putonti C."/>
            <person name="Lawley T."/>
            <person name="Wolfe A.J."/>
        </authorList>
    </citation>
    <scope>NUCLEOTIDE SEQUENCE [LARGE SCALE GENOMIC DNA]</scope>
    <source>
        <strain evidence="1 2">UMB1301</strain>
    </source>
</reference>